<keyword evidence="3" id="KW-1185">Reference proteome</keyword>
<evidence type="ECO:0000313" key="2">
    <source>
        <dbReference type="EMBL" id="SES65883.1"/>
    </source>
</evidence>
<keyword evidence="1" id="KW-1133">Transmembrane helix</keyword>
<proteinExistence type="predicted"/>
<feature type="transmembrane region" description="Helical" evidence="1">
    <location>
        <begin position="6"/>
        <end position="25"/>
    </location>
</feature>
<gene>
    <name evidence="2" type="ORF">SAMN03080614_100259</name>
</gene>
<dbReference type="EMBL" id="FOIF01000002">
    <property type="protein sequence ID" value="SES65883.1"/>
    <property type="molecule type" value="Genomic_DNA"/>
</dbReference>
<sequence>MKKWDFIIIVVVAVLALTIGTIYYLNRDSSTENAMIIIEVNGVEVGREPLYSPGRDKVVIYKGPVGETKVQFFEVGARVLTSDCPDKICILFGIMNRSGQSNACLPNRVVFRIEGGNKDTDINIR</sequence>
<keyword evidence="1" id="KW-0472">Membrane</keyword>
<dbReference type="STRING" id="1120990.SAMN03080614_100259"/>
<evidence type="ECO:0000256" key="1">
    <source>
        <dbReference type="SAM" id="Phobius"/>
    </source>
</evidence>
<dbReference type="Pfam" id="PF07009">
    <property type="entry name" value="NusG_II"/>
    <property type="match status" value="1"/>
</dbReference>
<protein>
    <submittedName>
        <fullName evidence="2">Uncharacterized protein</fullName>
    </submittedName>
</protein>
<keyword evidence="1" id="KW-0812">Transmembrane</keyword>
<dbReference type="Gene3D" id="2.60.320.10">
    <property type="entry name" value="N-utilization substance G protein NusG, insert domain"/>
    <property type="match status" value="1"/>
</dbReference>
<accession>A0A1H9YAI6</accession>
<reference evidence="3" key="1">
    <citation type="submission" date="2016-10" db="EMBL/GenBank/DDBJ databases">
        <authorList>
            <person name="Varghese N."/>
            <person name="Submissions S."/>
        </authorList>
    </citation>
    <scope>NUCLEOTIDE SEQUENCE [LARGE SCALE GENOMIC DNA]</scope>
    <source>
        <strain evidence="3">DSM 13577</strain>
    </source>
</reference>
<evidence type="ECO:0000313" key="3">
    <source>
        <dbReference type="Proteomes" id="UP000243819"/>
    </source>
</evidence>
<dbReference type="InterPro" id="IPR038690">
    <property type="entry name" value="NusG_2_sf"/>
</dbReference>
<organism evidence="2 3">
    <name type="scientific">Anaerobranca gottschalkii DSM 13577</name>
    <dbReference type="NCBI Taxonomy" id="1120990"/>
    <lineage>
        <taxon>Bacteria</taxon>
        <taxon>Bacillati</taxon>
        <taxon>Bacillota</taxon>
        <taxon>Clostridia</taxon>
        <taxon>Eubacteriales</taxon>
        <taxon>Proteinivoracaceae</taxon>
        <taxon>Anaerobranca</taxon>
    </lineage>
</organism>
<dbReference type="RefSeq" id="WP_091348118.1">
    <property type="nucleotide sequence ID" value="NZ_FOIF01000002.1"/>
</dbReference>
<dbReference type="Proteomes" id="UP000243819">
    <property type="component" value="Unassembled WGS sequence"/>
</dbReference>
<dbReference type="OrthoDB" id="47603at2"/>
<dbReference type="AlphaFoldDB" id="A0A1H9YAI6"/>
<name>A0A1H9YAI6_9FIRM</name>